<keyword evidence="2" id="KW-1185">Reference proteome</keyword>
<proteinExistence type="predicted"/>
<accession>A0ACC0KKW9</accession>
<organism evidence="1 2">
    <name type="scientific">Choristoneura fumiferana</name>
    <name type="common">Spruce budworm moth</name>
    <name type="synonym">Archips fumiferana</name>
    <dbReference type="NCBI Taxonomy" id="7141"/>
    <lineage>
        <taxon>Eukaryota</taxon>
        <taxon>Metazoa</taxon>
        <taxon>Ecdysozoa</taxon>
        <taxon>Arthropoda</taxon>
        <taxon>Hexapoda</taxon>
        <taxon>Insecta</taxon>
        <taxon>Pterygota</taxon>
        <taxon>Neoptera</taxon>
        <taxon>Endopterygota</taxon>
        <taxon>Lepidoptera</taxon>
        <taxon>Glossata</taxon>
        <taxon>Ditrysia</taxon>
        <taxon>Tortricoidea</taxon>
        <taxon>Tortricidae</taxon>
        <taxon>Tortricinae</taxon>
        <taxon>Choristoneura</taxon>
    </lineage>
</organism>
<evidence type="ECO:0000313" key="1">
    <source>
        <dbReference type="EMBL" id="KAI8436930.1"/>
    </source>
</evidence>
<sequence>MDKDKLKLQAVPTEDGPFCDSSKFNDSGMPKETQGVYPLVYEDIENDEYIPDRKANYNIKYAHFLTNSEETSLLNDVCKMEVEDKKKLTEIKIATEPITITSNSKQVLQKLRINSNNIIEPNKATENGMFTHEIIVEPCPPAQTIANEIATVKPIPQPVQRRNNKIKIISEKKITEPEKQIPVPLSNASFEIVSPSMVLNVNKLKPKNQSNIVPLQCNTENETNLPEIISNMDPRKFEMKVDLEEVEPPSLLKVPVENNINKPISEPVQPVVTQKKLSAERLAAINAKRKFNMKLKDIIEAGLNQLDIEDSSKKKTRSISRKKQPENETVASSLSKDLSLPNNCDYIISYLESRMNRMENLLMSKIDQNTQKIMALKRTFEPQTEDPPTSSFSIKRTKLQHEAHKRHLYKEIKKYLTPDTNSIVYEELFINKFKPNANPEPDSLKRRRRR</sequence>
<dbReference type="EMBL" id="CM046117">
    <property type="protein sequence ID" value="KAI8436930.1"/>
    <property type="molecule type" value="Genomic_DNA"/>
</dbReference>
<evidence type="ECO:0000313" key="2">
    <source>
        <dbReference type="Proteomes" id="UP001064048"/>
    </source>
</evidence>
<protein>
    <submittedName>
        <fullName evidence="1">Uncharacterized protein</fullName>
    </submittedName>
</protein>
<name>A0ACC0KKW9_CHOFU</name>
<reference evidence="1 2" key="1">
    <citation type="journal article" date="2022" name="Genome Biol. Evol.">
        <title>The Spruce Budworm Genome: Reconstructing the Evolutionary History of Antifreeze Proteins.</title>
        <authorList>
            <person name="Beliveau C."/>
            <person name="Gagne P."/>
            <person name="Picq S."/>
            <person name="Vernygora O."/>
            <person name="Keeling C.I."/>
            <person name="Pinkney K."/>
            <person name="Doucet D."/>
            <person name="Wen F."/>
            <person name="Johnston J.S."/>
            <person name="Maaroufi H."/>
            <person name="Boyle B."/>
            <person name="Laroche J."/>
            <person name="Dewar K."/>
            <person name="Juretic N."/>
            <person name="Blackburn G."/>
            <person name="Nisole A."/>
            <person name="Brunet B."/>
            <person name="Brandao M."/>
            <person name="Lumley L."/>
            <person name="Duan J."/>
            <person name="Quan G."/>
            <person name="Lucarotti C.J."/>
            <person name="Roe A.D."/>
            <person name="Sperling F.A.H."/>
            <person name="Levesque R.C."/>
            <person name="Cusson M."/>
        </authorList>
    </citation>
    <scope>NUCLEOTIDE SEQUENCE [LARGE SCALE GENOMIC DNA]</scope>
    <source>
        <strain evidence="1">Glfc:IPQL:Cfum</strain>
    </source>
</reference>
<dbReference type="Proteomes" id="UP001064048">
    <property type="component" value="Chromosome 17"/>
</dbReference>
<comment type="caution">
    <text evidence="1">The sequence shown here is derived from an EMBL/GenBank/DDBJ whole genome shotgun (WGS) entry which is preliminary data.</text>
</comment>
<gene>
    <name evidence="1" type="ORF">MSG28_010356</name>
</gene>